<dbReference type="InterPro" id="IPR035437">
    <property type="entry name" value="SNase_OB-fold_sf"/>
</dbReference>
<evidence type="ECO:0000313" key="2">
    <source>
        <dbReference type="EMBL" id="MBB4064546.1"/>
    </source>
</evidence>
<dbReference type="Proteomes" id="UP000528286">
    <property type="component" value="Unassembled WGS sequence"/>
</dbReference>
<comment type="caution">
    <text evidence="2">The sequence shown here is derived from an EMBL/GenBank/DDBJ whole genome shotgun (WGS) entry which is preliminary data.</text>
</comment>
<keyword evidence="3" id="KW-1185">Reference proteome</keyword>
<organism evidence="2 3">
    <name type="scientific">Gellertiella hungarica</name>
    <dbReference type="NCBI Taxonomy" id="1572859"/>
    <lineage>
        <taxon>Bacteria</taxon>
        <taxon>Pseudomonadati</taxon>
        <taxon>Pseudomonadota</taxon>
        <taxon>Alphaproteobacteria</taxon>
        <taxon>Hyphomicrobiales</taxon>
        <taxon>Rhizobiaceae</taxon>
        <taxon>Gellertiella</taxon>
    </lineage>
</organism>
<evidence type="ECO:0000259" key="1">
    <source>
        <dbReference type="PROSITE" id="PS50830"/>
    </source>
</evidence>
<dbReference type="PANTHER" id="PTHR12302:SF26">
    <property type="entry name" value="BLR1266 PROTEIN"/>
    <property type="match status" value="1"/>
</dbReference>
<dbReference type="GO" id="GO:0004519">
    <property type="term" value="F:endonuclease activity"/>
    <property type="evidence" value="ECO:0007669"/>
    <property type="project" value="UniProtKB-KW"/>
</dbReference>
<proteinExistence type="predicted"/>
<keyword evidence="2" id="KW-0540">Nuclease</keyword>
<dbReference type="PROSITE" id="PS50830">
    <property type="entry name" value="TNASE_3"/>
    <property type="match status" value="1"/>
</dbReference>
<reference evidence="2 3" key="1">
    <citation type="submission" date="2020-08" db="EMBL/GenBank/DDBJ databases">
        <title>Genomic Encyclopedia of Type Strains, Phase IV (KMG-IV): sequencing the most valuable type-strain genomes for metagenomic binning, comparative biology and taxonomic classification.</title>
        <authorList>
            <person name="Goeker M."/>
        </authorList>
    </citation>
    <scope>NUCLEOTIDE SEQUENCE [LARGE SCALE GENOMIC DNA]</scope>
    <source>
        <strain evidence="2 3">DSM 29853</strain>
    </source>
</reference>
<name>A0A7W6J4A3_9HYPH</name>
<gene>
    <name evidence="2" type="ORF">GGR23_001733</name>
</gene>
<dbReference type="RefSeq" id="WP_183365813.1">
    <property type="nucleotide sequence ID" value="NZ_JACIEZ010000003.1"/>
</dbReference>
<evidence type="ECO:0000313" key="3">
    <source>
        <dbReference type="Proteomes" id="UP000528286"/>
    </source>
</evidence>
<dbReference type="AlphaFoldDB" id="A0A7W6J4A3"/>
<protein>
    <submittedName>
        <fullName evidence="2">Endonuclease YncB(Thermonuclease family)</fullName>
    </submittedName>
</protein>
<feature type="domain" description="TNase-like" evidence="1">
    <location>
        <begin position="46"/>
        <end position="153"/>
    </location>
</feature>
<dbReference type="Gene3D" id="2.40.50.90">
    <property type="match status" value="1"/>
</dbReference>
<dbReference type="EMBL" id="JACIEZ010000003">
    <property type="protein sequence ID" value="MBB4064546.1"/>
    <property type="molecule type" value="Genomic_DNA"/>
</dbReference>
<dbReference type="SMART" id="SM00318">
    <property type="entry name" value="SNc"/>
    <property type="match status" value="1"/>
</dbReference>
<dbReference type="InterPro" id="IPR016071">
    <property type="entry name" value="Staphylococal_nuclease_OB-fold"/>
</dbReference>
<accession>A0A7W6J4A3</accession>
<dbReference type="PANTHER" id="PTHR12302">
    <property type="entry name" value="EBNA2 BINDING PROTEIN P100"/>
    <property type="match status" value="1"/>
</dbReference>
<sequence length="185" mass="21048">MSRRRPSFRIWRELAILLIFLALAGGYALLSRKPAAFFTQGPFVAVDGDTLTIDGMRLRIRGIDAPERRQLCGEGRAQWACGLEARRALAARLAGLSCEVKGQDKYRRRLARCRMPAGDLGAAMVREGLAVAYGDYEAEEAEARRARRGLWSGPFLRPEDWRKAHRRKAEMEDVPDMLGILRFWW</sequence>
<keyword evidence="2" id="KW-0378">Hydrolase</keyword>
<keyword evidence="2" id="KW-0255">Endonuclease</keyword>
<dbReference type="SUPFAM" id="SSF50199">
    <property type="entry name" value="Staphylococcal nuclease"/>
    <property type="match status" value="1"/>
</dbReference>
<dbReference type="Pfam" id="PF00565">
    <property type="entry name" value="SNase"/>
    <property type="match status" value="1"/>
</dbReference>